<accession>A0AAQ3PD23</accession>
<name>A0AAQ3PD23_VIGMU</name>
<dbReference type="Proteomes" id="UP001374535">
    <property type="component" value="Chromosome 1"/>
</dbReference>
<keyword evidence="2" id="KW-1185">Reference proteome</keyword>
<evidence type="ECO:0000313" key="2">
    <source>
        <dbReference type="Proteomes" id="UP001374535"/>
    </source>
</evidence>
<protein>
    <submittedName>
        <fullName evidence="1">Uncharacterized protein</fullName>
    </submittedName>
</protein>
<sequence>MPTKATHKGVIQICEKVLLKDTLFIPNFCYILISISKLVAYNHLCLTFTNIICSIEDMTINKINSVNSHAGLYIFCDYNNILSTLQIITKYVKLDVTISCTIA</sequence>
<reference evidence="1 2" key="1">
    <citation type="journal article" date="2023" name="Life. Sci Alliance">
        <title>Evolutionary insights into 3D genome organization and epigenetic landscape of Vigna mungo.</title>
        <authorList>
            <person name="Junaid A."/>
            <person name="Singh B."/>
            <person name="Bhatia S."/>
        </authorList>
    </citation>
    <scope>NUCLEOTIDE SEQUENCE [LARGE SCALE GENOMIC DNA]</scope>
    <source>
        <strain evidence="1">Urdbean</strain>
    </source>
</reference>
<evidence type="ECO:0000313" key="1">
    <source>
        <dbReference type="EMBL" id="WVZ24770.1"/>
    </source>
</evidence>
<dbReference type="EMBL" id="CP144700">
    <property type="protein sequence ID" value="WVZ24770.1"/>
    <property type="molecule type" value="Genomic_DNA"/>
</dbReference>
<organism evidence="1 2">
    <name type="scientific">Vigna mungo</name>
    <name type="common">Black gram</name>
    <name type="synonym">Phaseolus mungo</name>
    <dbReference type="NCBI Taxonomy" id="3915"/>
    <lineage>
        <taxon>Eukaryota</taxon>
        <taxon>Viridiplantae</taxon>
        <taxon>Streptophyta</taxon>
        <taxon>Embryophyta</taxon>
        <taxon>Tracheophyta</taxon>
        <taxon>Spermatophyta</taxon>
        <taxon>Magnoliopsida</taxon>
        <taxon>eudicotyledons</taxon>
        <taxon>Gunneridae</taxon>
        <taxon>Pentapetalae</taxon>
        <taxon>rosids</taxon>
        <taxon>fabids</taxon>
        <taxon>Fabales</taxon>
        <taxon>Fabaceae</taxon>
        <taxon>Papilionoideae</taxon>
        <taxon>50 kb inversion clade</taxon>
        <taxon>NPAAA clade</taxon>
        <taxon>indigoferoid/millettioid clade</taxon>
        <taxon>Phaseoleae</taxon>
        <taxon>Vigna</taxon>
    </lineage>
</organism>
<dbReference type="AlphaFoldDB" id="A0AAQ3PD23"/>
<gene>
    <name evidence="1" type="ORF">V8G54_003314</name>
</gene>
<proteinExistence type="predicted"/>